<dbReference type="AlphaFoldDB" id="A0AAV7F5B7"/>
<dbReference type="Proteomes" id="UP000825729">
    <property type="component" value="Unassembled WGS sequence"/>
</dbReference>
<evidence type="ECO:0000313" key="2">
    <source>
        <dbReference type="EMBL" id="KAG9454982.1"/>
    </source>
</evidence>
<name>A0AAV7F5B7_ARIFI</name>
<comment type="caution">
    <text evidence="2">The sequence shown here is derived from an EMBL/GenBank/DDBJ whole genome shotgun (WGS) entry which is preliminary data.</text>
</comment>
<feature type="compositionally biased region" description="Low complexity" evidence="1">
    <location>
        <begin position="42"/>
        <end position="52"/>
    </location>
</feature>
<reference evidence="2 3" key="1">
    <citation type="submission" date="2021-07" db="EMBL/GenBank/DDBJ databases">
        <title>The Aristolochia fimbriata genome: insights into angiosperm evolution, floral development and chemical biosynthesis.</title>
        <authorList>
            <person name="Jiao Y."/>
        </authorList>
    </citation>
    <scope>NUCLEOTIDE SEQUENCE [LARGE SCALE GENOMIC DNA]</scope>
    <source>
        <strain evidence="2">IBCAS-2021</strain>
        <tissue evidence="2">Leaf</tissue>
    </source>
</reference>
<gene>
    <name evidence="2" type="ORF">H6P81_007886</name>
</gene>
<keyword evidence="3" id="KW-1185">Reference proteome</keyword>
<dbReference type="EMBL" id="JAINDJ010000003">
    <property type="protein sequence ID" value="KAG9454982.1"/>
    <property type="molecule type" value="Genomic_DNA"/>
</dbReference>
<feature type="region of interest" description="Disordered" evidence="1">
    <location>
        <begin position="39"/>
        <end position="64"/>
    </location>
</feature>
<sequence length="86" mass="9631">MATYGIAEREAEGRGILSESAQRRRRGFGSWERCDTDDKGVAAGSAASSRLSRTPHRVGVPSRSRLHHRVGPFIRLITRAHRYLTK</sequence>
<accession>A0AAV7F5B7</accession>
<evidence type="ECO:0000256" key="1">
    <source>
        <dbReference type="SAM" id="MobiDB-lite"/>
    </source>
</evidence>
<protein>
    <submittedName>
        <fullName evidence="2">Uncharacterized protein</fullName>
    </submittedName>
</protein>
<evidence type="ECO:0000313" key="3">
    <source>
        <dbReference type="Proteomes" id="UP000825729"/>
    </source>
</evidence>
<organism evidence="2 3">
    <name type="scientific">Aristolochia fimbriata</name>
    <name type="common">White veined hardy Dutchman's pipe vine</name>
    <dbReference type="NCBI Taxonomy" id="158543"/>
    <lineage>
        <taxon>Eukaryota</taxon>
        <taxon>Viridiplantae</taxon>
        <taxon>Streptophyta</taxon>
        <taxon>Embryophyta</taxon>
        <taxon>Tracheophyta</taxon>
        <taxon>Spermatophyta</taxon>
        <taxon>Magnoliopsida</taxon>
        <taxon>Magnoliidae</taxon>
        <taxon>Piperales</taxon>
        <taxon>Aristolochiaceae</taxon>
        <taxon>Aristolochia</taxon>
    </lineage>
</organism>
<proteinExistence type="predicted"/>